<accession>A0A9X7FXV2</accession>
<dbReference type="Proteomes" id="UP000226106">
    <property type="component" value="Unassembled WGS sequence"/>
</dbReference>
<dbReference type="EMBL" id="NVCO01000007">
    <property type="protein sequence ID" value="PFT50801.1"/>
    <property type="molecule type" value="Genomic_DNA"/>
</dbReference>
<dbReference type="AlphaFoldDB" id="A0A9X7FXV2"/>
<evidence type="ECO:0000313" key="2">
    <source>
        <dbReference type="Proteomes" id="UP000226106"/>
    </source>
</evidence>
<proteinExistence type="predicted"/>
<comment type="caution">
    <text evidence="1">The sequence shown here is derived from an EMBL/GenBank/DDBJ whole genome shotgun (WGS) entry which is preliminary data.</text>
</comment>
<reference evidence="1 2" key="1">
    <citation type="submission" date="2017-09" db="EMBL/GenBank/DDBJ databases">
        <title>Large-scale bioinformatics analysis of Bacillus genomes uncovers conserved roles of natural products in bacterial physiology.</title>
        <authorList>
            <consortium name="Agbiome Team Llc"/>
            <person name="Bleich R.M."/>
            <person name="Grubbs K.J."/>
            <person name="Santa Maria K.C."/>
            <person name="Allen S.E."/>
            <person name="Farag S."/>
            <person name="Shank E.A."/>
            <person name="Bowers A."/>
        </authorList>
    </citation>
    <scope>NUCLEOTIDE SEQUENCE [LARGE SCALE GENOMIC DNA]</scope>
    <source>
        <strain evidence="1 2">AFS065400</strain>
    </source>
</reference>
<evidence type="ECO:0000313" key="1">
    <source>
        <dbReference type="EMBL" id="PFT50801.1"/>
    </source>
</evidence>
<organism evidence="1 2">
    <name type="scientific">Bacillus thuringiensis</name>
    <dbReference type="NCBI Taxonomy" id="1428"/>
    <lineage>
        <taxon>Bacteria</taxon>
        <taxon>Bacillati</taxon>
        <taxon>Bacillota</taxon>
        <taxon>Bacilli</taxon>
        <taxon>Bacillales</taxon>
        <taxon>Bacillaceae</taxon>
        <taxon>Bacillus</taxon>
        <taxon>Bacillus cereus group</taxon>
    </lineage>
</organism>
<sequence length="90" mass="10860">MGYKVEHKLEARMNKDKFKMYLERKNMNAKQLWEKIVDEYGIHIKYRGFIALINKQNLWKLTYAYVICEALEIDIKDIFELKPTAEEGEE</sequence>
<dbReference type="RefSeq" id="WP_098392872.1">
    <property type="nucleotide sequence ID" value="NZ_NTVZ01000052.1"/>
</dbReference>
<protein>
    <submittedName>
        <fullName evidence="1">Uncharacterized protein</fullName>
    </submittedName>
</protein>
<gene>
    <name evidence="1" type="ORF">COK72_02000</name>
</gene>
<name>A0A9X7FXV2_BACTU</name>